<dbReference type="CDD" id="cd03392">
    <property type="entry name" value="PAP2_like_2"/>
    <property type="match status" value="1"/>
</dbReference>
<evidence type="ECO:0000313" key="3">
    <source>
        <dbReference type="EMBL" id="GGF19390.1"/>
    </source>
</evidence>
<feature type="transmembrane region" description="Helical" evidence="1">
    <location>
        <begin position="100"/>
        <end position="121"/>
    </location>
</feature>
<comment type="caution">
    <text evidence="3">The sequence shown here is derived from an EMBL/GenBank/DDBJ whole genome shotgun (WGS) entry which is preliminary data.</text>
</comment>
<feature type="transmembrane region" description="Helical" evidence="1">
    <location>
        <begin position="74"/>
        <end position="93"/>
    </location>
</feature>
<organism evidence="3 4">
    <name type="scientific">Hymenobacter cavernae</name>
    <dbReference type="NCBI Taxonomy" id="2044852"/>
    <lineage>
        <taxon>Bacteria</taxon>
        <taxon>Pseudomonadati</taxon>
        <taxon>Bacteroidota</taxon>
        <taxon>Cytophagia</taxon>
        <taxon>Cytophagales</taxon>
        <taxon>Hymenobacteraceae</taxon>
        <taxon>Hymenobacter</taxon>
    </lineage>
</organism>
<dbReference type="Gene3D" id="1.20.144.10">
    <property type="entry name" value="Phosphatidic acid phosphatase type 2/haloperoxidase"/>
    <property type="match status" value="1"/>
</dbReference>
<dbReference type="Proteomes" id="UP000632273">
    <property type="component" value="Unassembled WGS sequence"/>
</dbReference>
<feature type="transmembrane region" description="Helical" evidence="1">
    <location>
        <begin position="12"/>
        <end position="36"/>
    </location>
</feature>
<evidence type="ECO:0000313" key="4">
    <source>
        <dbReference type="Proteomes" id="UP000632273"/>
    </source>
</evidence>
<dbReference type="EMBL" id="BMHT01000006">
    <property type="protein sequence ID" value="GGF19390.1"/>
    <property type="molecule type" value="Genomic_DNA"/>
</dbReference>
<dbReference type="PANTHER" id="PTHR14969">
    <property type="entry name" value="SPHINGOSINE-1-PHOSPHATE PHOSPHOHYDROLASE"/>
    <property type="match status" value="1"/>
</dbReference>
<dbReference type="InterPro" id="IPR000326">
    <property type="entry name" value="PAP2/HPO"/>
</dbReference>
<keyword evidence="1" id="KW-0472">Membrane</keyword>
<feature type="domain" description="Phosphatidic acid phosphatase type 2/haloperoxidase" evidence="2">
    <location>
        <begin position="100"/>
        <end position="214"/>
    </location>
</feature>
<dbReference type="Pfam" id="PF01569">
    <property type="entry name" value="PAP2"/>
    <property type="match status" value="1"/>
</dbReference>
<accession>A0ABQ1UHU3</accession>
<sequence>MTNSLRRLLAGITLFVAEFTVTLLIGVLGVISFLALGREVLNQDIATFDAQAFRWAHWLLGPDRLGWVQNVTFLASRDFITGAALLLIGYFLVRRHRWYSLLVPVVALGSITLNLVLKSAYHRPRPLLPLVSAEGLSFPSGHAMISASFYGLLIYLVYTHLRRPSIKWLRRSLIVVLVLLILLIGITRVYLRVHYASDVLAGFMAGAIWLLIAIPLLKRIERITKNRFKKTMQTSEKQVI</sequence>
<dbReference type="InterPro" id="IPR036938">
    <property type="entry name" value="PAP2/HPO_sf"/>
</dbReference>
<dbReference type="PANTHER" id="PTHR14969:SF13">
    <property type="entry name" value="AT30094P"/>
    <property type="match status" value="1"/>
</dbReference>
<evidence type="ECO:0000259" key="2">
    <source>
        <dbReference type="SMART" id="SM00014"/>
    </source>
</evidence>
<protein>
    <submittedName>
        <fullName evidence="3">Phosphatase PAP2 family protein</fullName>
    </submittedName>
</protein>
<feature type="transmembrane region" description="Helical" evidence="1">
    <location>
        <begin position="199"/>
        <end position="217"/>
    </location>
</feature>
<dbReference type="SUPFAM" id="SSF48317">
    <property type="entry name" value="Acid phosphatase/Vanadium-dependent haloperoxidase"/>
    <property type="match status" value="1"/>
</dbReference>
<keyword evidence="1" id="KW-0812">Transmembrane</keyword>
<dbReference type="SMART" id="SM00014">
    <property type="entry name" value="acidPPc"/>
    <property type="match status" value="1"/>
</dbReference>
<reference evidence="4" key="1">
    <citation type="journal article" date="2019" name="Int. J. Syst. Evol. Microbiol.">
        <title>The Global Catalogue of Microorganisms (GCM) 10K type strain sequencing project: providing services to taxonomists for standard genome sequencing and annotation.</title>
        <authorList>
            <consortium name="The Broad Institute Genomics Platform"/>
            <consortium name="The Broad Institute Genome Sequencing Center for Infectious Disease"/>
            <person name="Wu L."/>
            <person name="Ma J."/>
        </authorList>
    </citation>
    <scope>NUCLEOTIDE SEQUENCE [LARGE SCALE GENOMIC DNA]</scope>
    <source>
        <strain evidence="4">CGMCC 1.15197</strain>
    </source>
</reference>
<dbReference type="RefSeq" id="WP_188815201.1">
    <property type="nucleotide sequence ID" value="NZ_BMHT01000006.1"/>
</dbReference>
<feature type="transmembrane region" description="Helical" evidence="1">
    <location>
        <begin position="173"/>
        <end position="193"/>
    </location>
</feature>
<keyword evidence="1" id="KW-1133">Transmembrane helix</keyword>
<gene>
    <name evidence="3" type="ORF">GCM10011383_33710</name>
</gene>
<keyword evidence="4" id="KW-1185">Reference proteome</keyword>
<proteinExistence type="predicted"/>
<feature type="transmembrane region" description="Helical" evidence="1">
    <location>
        <begin position="141"/>
        <end position="161"/>
    </location>
</feature>
<evidence type="ECO:0000256" key="1">
    <source>
        <dbReference type="SAM" id="Phobius"/>
    </source>
</evidence>
<name>A0ABQ1UHU3_9BACT</name>